<dbReference type="InParanoid" id="B4D7D7"/>
<dbReference type="EMBL" id="ABVL01000018">
    <property type="protein sequence ID" value="EDY17554.1"/>
    <property type="molecule type" value="Genomic_DNA"/>
</dbReference>
<dbReference type="Proteomes" id="UP000005824">
    <property type="component" value="Unassembled WGS sequence"/>
</dbReference>
<dbReference type="Pfam" id="PF01078">
    <property type="entry name" value="Mg_chelatase"/>
    <property type="match status" value="1"/>
</dbReference>
<comment type="caution">
    <text evidence="3">The sequence shown here is derived from an EMBL/GenBank/DDBJ whole genome shotgun (WGS) entry which is preliminary data.</text>
</comment>
<protein>
    <recommendedName>
        <fullName evidence="2">Magnesium chelatase ChlI-like catalytic domain-containing protein</fullName>
    </recommendedName>
</protein>
<dbReference type="GO" id="GO:0005524">
    <property type="term" value="F:ATP binding"/>
    <property type="evidence" value="ECO:0007669"/>
    <property type="project" value="InterPro"/>
</dbReference>
<reference evidence="3 4" key="1">
    <citation type="journal article" date="2011" name="J. Bacteriol.">
        <title>Genome sequence of Chthoniobacter flavus Ellin428, an aerobic heterotrophic soil bacterium.</title>
        <authorList>
            <person name="Kant R."/>
            <person name="van Passel M.W."/>
            <person name="Palva A."/>
            <person name="Lucas S."/>
            <person name="Lapidus A."/>
            <person name="Glavina Del Rio T."/>
            <person name="Dalin E."/>
            <person name="Tice H."/>
            <person name="Bruce D."/>
            <person name="Goodwin L."/>
            <person name="Pitluck S."/>
            <person name="Larimer F.W."/>
            <person name="Land M.L."/>
            <person name="Hauser L."/>
            <person name="Sangwan P."/>
            <person name="de Vos W.M."/>
            <person name="Janssen P.H."/>
            <person name="Smidt H."/>
        </authorList>
    </citation>
    <scope>NUCLEOTIDE SEQUENCE [LARGE SCALE GENOMIC DNA]</scope>
    <source>
        <strain evidence="3 4">Ellin428</strain>
    </source>
</reference>
<feature type="compositionally biased region" description="Polar residues" evidence="1">
    <location>
        <begin position="160"/>
        <end position="176"/>
    </location>
</feature>
<evidence type="ECO:0000313" key="4">
    <source>
        <dbReference type="Proteomes" id="UP000005824"/>
    </source>
</evidence>
<sequence>MIFALLKKNYVQYPSSPSASLEKTFSLRELTDAPRENPRKSEVLRLRPCFPAPLRMTKMVGALRALCHNFTAGKRQAVGTHSKQRRATFFDNTESLKALRRPLEHSCVTIRRAGGPLACPAGFMLIVAMPPADGVILAIRCAIQRALRRRQGQPQRADPPSSSCPTARSKNPSKAG</sequence>
<proteinExistence type="predicted"/>
<evidence type="ECO:0000256" key="1">
    <source>
        <dbReference type="SAM" id="MobiDB-lite"/>
    </source>
</evidence>
<dbReference type="AlphaFoldDB" id="B4D7D7"/>
<gene>
    <name evidence="3" type="ORF">CfE428DRAFT_4852</name>
</gene>
<name>B4D7D7_9BACT</name>
<evidence type="ECO:0000259" key="2">
    <source>
        <dbReference type="Pfam" id="PF01078"/>
    </source>
</evidence>
<dbReference type="InterPro" id="IPR000523">
    <property type="entry name" value="Mg_chelatse_chII-like_cat_dom"/>
</dbReference>
<organism evidence="3 4">
    <name type="scientific">Chthoniobacter flavus Ellin428</name>
    <dbReference type="NCBI Taxonomy" id="497964"/>
    <lineage>
        <taxon>Bacteria</taxon>
        <taxon>Pseudomonadati</taxon>
        <taxon>Verrucomicrobiota</taxon>
        <taxon>Spartobacteria</taxon>
        <taxon>Chthoniobacterales</taxon>
        <taxon>Chthoniobacteraceae</taxon>
        <taxon>Chthoniobacter</taxon>
    </lineage>
</organism>
<feature type="region of interest" description="Disordered" evidence="1">
    <location>
        <begin position="149"/>
        <end position="176"/>
    </location>
</feature>
<accession>B4D7D7</accession>
<dbReference type="InterPro" id="IPR027417">
    <property type="entry name" value="P-loop_NTPase"/>
</dbReference>
<keyword evidence="4" id="KW-1185">Reference proteome</keyword>
<feature type="domain" description="Magnesium chelatase ChlI-like catalytic" evidence="2">
    <location>
        <begin position="93"/>
        <end position="133"/>
    </location>
</feature>
<evidence type="ECO:0000313" key="3">
    <source>
        <dbReference type="EMBL" id="EDY17554.1"/>
    </source>
</evidence>
<dbReference type="Gene3D" id="3.40.50.300">
    <property type="entry name" value="P-loop containing nucleotide triphosphate hydrolases"/>
    <property type="match status" value="1"/>
</dbReference>